<evidence type="ECO:0000313" key="1">
    <source>
        <dbReference type="EMBL" id="EKD66253.1"/>
    </source>
</evidence>
<reference evidence="1" key="1">
    <citation type="journal article" date="2012" name="Science">
        <title>Fermentation, hydrogen, and sulfur metabolism in multiple uncultivated bacterial phyla.</title>
        <authorList>
            <person name="Wrighton K.C."/>
            <person name="Thomas B.C."/>
            <person name="Sharon I."/>
            <person name="Miller C.S."/>
            <person name="Castelle C.J."/>
            <person name="VerBerkmoes N.C."/>
            <person name="Wilkins M.J."/>
            <person name="Hettich R.L."/>
            <person name="Lipton M.S."/>
            <person name="Williams K.H."/>
            <person name="Long P.E."/>
            <person name="Banfield J.F."/>
        </authorList>
    </citation>
    <scope>NUCLEOTIDE SEQUENCE [LARGE SCALE GENOMIC DNA]</scope>
</reference>
<comment type="caution">
    <text evidence="1">The sequence shown here is derived from an EMBL/GenBank/DDBJ whole genome shotgun (WGS) entry which is preliminary data.</text>
</comment>
<organism evidence="1">
    <name type="scientific">uncultured bacterium</name>
    <name type="common">gcode 4</name>
    <dbReference type="NCBI Taxonomy" id="1234023"/>
    <lineage>
        <taxon>Bacteria</taxon>
        <taxon>environmental samples</taxon>
    </lineage>
</organism>
<sequence length="202" mass="24775">MSDLLSSKLDEIQQDAEIKKSWFKFIYSLIESNLREYQGIFHTQEEEINSAKQIIFNELKRILEYLIDEEMRPLWIRIFTRKLNKLDENNMIIDIGFAEFKPITPRDEMERSSRIHILWNKKRDFKKWLLSIFKNEDEIEVTDDEIEYYINKVTWSHKLFLTQKWRDTINAYLRATWRDELDVIKEKVNETREKMLWIICSI</sequence>
<dbReference type="EMBL" id="AMFJ01021642">
    <property type="protein sequence ID" value="EKD66253.1"/>
    <property type="molecule type" value="Genomic_DNA"/>
</dbReference>
<gene>
    <name evidence="1" type="ORF">ACD_49C00056G0008</name>
</gene>
<name>K2BBV0_9BACT</name>
<accession>K2BBV0</accession>
<proteinExistence type="predicted"/>
<protein>
    <submittedName>
        <fullName evidence="1">Uncharacterized protein</fullName>
    </submittedName>
</protein>
<dbReference type="AlphaFoldDB" id="K2BBV0"/>